<dbReference type="GO" id="GO:0003712">
    <property type="term" value="F:transcription coregulator activity"/>
    <property type="evidence" value="ECO:0007669"/>
    <property type="project" value="InterPro"/>
</dbReference>
<sequence length="997" mass="107294">MSAADVTRAAFATGVSPSTWAKLVRTATGGAPYHGALYGPEICETLLDLLSQYTASPSLLAYLALSLGLPATAPLDLTQSYQRTTDAPLVPLYVYVRTLTHALGTFPSRLPLPLAEPLCKLALLANQAYHNPMLGPAPSAPNPMLAPAASPLPLIPPFVILLSALAAHPQPNTPTPTAVPELFLYTLSLLQVDHQISSLTPGEKHSILQAIEASYAFANVFLIAHKGLVRVQELIRMQEAGEGGIWGGLGGLGMGMGVGVGELVGAQEGGAQGQAQWAGTERDKLAPSLPLMSLLLSSMVEHRSTPFGAGSTPASLSLLQLLHPTDPTPPEQLLASYSSLLQSSISLITLHPYPPASASPASTSPSEPAPPGYGEAVLWRAFVLGRLPFLLAELGVGSGEEGRQAMEGAVKGVFDEWRRELDMCNPPGPAGAAAGAGFGSSDPVDEEARPPSFRIDLLRSLVGSDLLSEEAATRVCPSFTRQDSPLSIEAAENMSTPEEYVEDRLGGASAEDALAFLTRMEGDWRAHRLLAQWFLDRFGASAKSGEADLEQLSGACRLLYSHRLALELISLWTPVDGFVRTASEFLGQFDFDAVNDPQSALGLYGEVVLFCQFALSKFNFPEHADSSDPAPWSALLTPSRPHPLRTLTEDERSLLARWLKALFSPNEGIDDPMLRATDPAMLLRLTTTFFHQAILARSLDVIDSETLHNGVGYFLSGLLSWTLVGIVQYLAAEAERQGPYSSLHFEILQMILVSESCPKPVLAVTGASVLRVLTNARLANAMQAGGVNVQAMRDVVNKALGTTEDPFTDVNCNYRHTLPSWSDNCQSAVREAFTQAQMNKVTTLEVDRWLDVLRPREFIEILWDSCVAGASMGAMDGCRIVTAFSLSGLRSPTSPPLLPYFLLVFVPGLLLDLDWIPRPQMTANMDTLVSIIVSACHLSFQLERAFLKTADGAPLSIELRSRLQPRVWLNALAERLEASSATSSHLLSKRLHVVLND</sequence>
<evidence type="ECO:0000256" key="4">
    <source>
        <dbReference type="ARBA" id="ARBA00023015"/>
    </source>
</evidence>
<dbReference type="PANTHER" id="PTHR35784:SF1">
    <property type="entry name" value="MEDIATOR OF RNA POLYMERASE II TRANSCRIPTION SUBUNIT 5"/>
    <property type="match status" value="1"/>
</dbReference>
<protein>
    <recommendedName>
        <fullName evidence="3 9">Mediator of RNA polymerase II transcription subunit 5</fullName>
    </recommendedName>
    <alternativeName>
        <fullName evidence="8 9">Mediator complex subunit 5</fullName>
    </alternativeName>
</protein>
<evidence type="ECO:0000256" key="8">
    <source>
        <dbReference type="ARBA" id="ARBA00031256"/>
    </source>
</evidence>
<evidence type="ECO:0000256" key="3">
    <source>
        <dbReference type="ARBA" id="ARBA00020628"/>
    </source>
</evidence>
<dbReference type="GO" id="GO:0006357">
    <property type="term" value="P:regulation of transcription by RNA polymerase II"/>
    <property type="evidence" value="ECO:0007669"/>
    <property type="project" value="InterPro"/>
</dbReference>
<keyword evidence="4 9" id="KW-0805">Transcription regulation</keyword>
<proteinExistence type="inferred from homology"/>
<dbReference type="Pfam" id="PF08689">
    <property type="entry name" value="Med5"/>
    <property type="match status" value="1"/>
</dbReference>
<evidence type="ECO:0000256" key="1">
    <source>
        <dbReference type="ARBA" id="ARBA00004123"/>
    </source>
</evidence>
<evidence type="ECO:0000313" key="11">
    <source>
        <dbReference type="EMBL" id="KZT51558.1"/>
    </source>
</evidence>
<evidence type="ECO:0000256" key="10">
    <source>
        <dbReference type="SAM" id="MobiDB-lite"/>
    </source>
</evidence>
<accession>A0A165CWQ1</accession>
<organism evidence="11 12">
    <name type="scientific">Calocera cornea HHB12733</name>
    <dbReference type="NCBI Taxonomy" id="1353952"/>
    <lineage>
        <taxon>Eukaryota</taxon>
        <taxon>Fungi</taxon>
        <taxon>Dikarya</taxon>
        <taxon>Basidiomycota</taxon>
        <taxon>Agaricomycotina</taxon>
        <taxon>Dacrymycetes</taxon>
        <taxon>Dacrymycetales</taxon>
        <taxon>Dacrymycetaceae</taxon>
        <taxon>Calocera</taxon>
    </lineage>
</organism>
<evidence type="ECO:0000256" key="6">
    <source>
        <dbReference type="ARBA" id="ARBA00023163"/>
    </source>
</evidence>
<dbReference type="EMBL" id="KV424102">
    <property type="protein sequence ID" value="KZT51558.1"/>
    <property type="molecule type" value="Genomic_DNA"/>
</dbReference>
<dbReference type="OrthoDB" id="5549158at2759"/>
<keyword evidence="6 9" id="KW-0804">Transcription</keyword>
<dbReference type="STRING" id="1353952.A0A165CWQ1"/>
<evidence type="ECO:0000313" key="12">
    <source>
        <dbReference type="Proteomes" id="UP000076842"/>
    </source>
</evidence>
<dbReference type="InParanoid" id="A0A165CWQ1"/>
<evidence type="ECO:0000256" key="2">
    <source>
        <dbReference type="ARBA" id="ARBA00008782"/>
    </source>
</evidence>
<evidence type="ECO:0000256" key="9">
    <source>
        <dbReference type="RuleBase" id="RU364142"/>
    </source>
</evidence>
<keyword evidence="5 9" id="KW-0010">Activator</keyword>
<dbReference type="GO" id="GO:0016592">
    <property type="term" value="C:mediator complex"/>
    <property type="evidence" value="ECO:0007669"/>
    <property type="project" value="InterPro"/>
</dbReference>
<reference evidence="11 12" key="1">
    <citation type="journal article" date="2016" name="Mol. Biol. Evol.">
        <title>Comparative Genomics of Early-Diverging Mushroom-Forming Fungi Provides Insights into the Origins of Lignocellulose Decay Capabilities.</title>
        <authorList>
            <person name="Nagy L.G."/>
            <person name="Riley R."/>
            <person name="Tritt A."/>
            <person name="Adam C."/>
            <person name="Daum C."/>
            <person name="Floudas D."/>
            <person name="Sun H."/>
            <person name="Yadav J.S."/>
            <person name="Pangilinan J."/>
            <person name="Larsson K.H."/>
            <person name="Matsuura K."/>
            <person name="Barry K."/>
            <person name="Labutti K."/>
            <person name="Kuo R."/>
            <person name="Ohm R.A."/>
            <person name="Bhattacharya S.S."/>
            <person name="Shirouzu T."/>
            <person name="Yoshinaga Y."/>
            <person name="Martin F.M."/>
            <person name="Grigoriev I.V."/>
            <person name="Hibbett D.S."/>
        </authorList>
    </citation>
    <scope>NUCLEOTIDE SEQUENCE [LARGE SCALE GENOMIC DNA]</scope>
    <source>
        <strain evidence="11 12">HHB12733</strain>
    </source>
</reference>
<dbReference type="InterPro" id="IPR014801">
    <property type="entry name" value="Mediator_Med5_fun"/>
</dbReference>
<evidence type="ECO:0000256" key="7">
    <source>
        <dbReference type="ARBA" id="ARBA00023242"/>
    </source>
</evidence>
<gene>
    <name evidence="9" type="primary">MED5</name>
    <name evidence="11" type="ORF">CALCODRAFT_126246</name>
</gene>
<dbReference type="AlphaFoldDB" id="A0A165CWQ1"/>
<name>A0A165CWQ1_9BASI</name>
<comment type="function">
    <text evidence="9">Component of the Mediator complex, a coactivator involved in the regulated transcription of nearly all RNA polymerase II-dependent genes. Mediator functions as a bridge to convey information from gene-specific regulatory proteins to the basal RNA polymerase II transcription machinery. Mediator is recruited to promoters by direct interactions with regulatory proteins and serves as a scaffold for the assembly of a functional preinitiation complex with RNA polymerase II and the general transcription factors.</text>
</comment>
<keyword evidence="12" id="KW-1185">Reference proteome</keyword>
<comment type="similarity">
    <text evidence="2 9">Belongs to the Mediator complex subunit 5 family.</text>
</comment>
<dbReference type="PANTHER" id="PTHR35784">
    <property type="entry name" value="MEDIATOR OF RNA POLYMERASE II TRANSCRIPTION SUBUNIT 5"/>
    <property type="match status" value="1"/>
</dbReference>
<feature type="region of interest" description="Disordered" evidence="10">
    <location>
        <begin position="428"/>
        <end position="449"/>
    </location>
</feature>
<comment type="subcellular location">
    <subcellularLocation>
        <location evidence="1 9">Nucleus</location>
    </subcellularLocation>
</comment>
<dbReference type="Proteomes" id="UP000076842">
    <property type="component" value="Unassembled WGS sequence"/>
</dbReference>
<evidence type="ECO:0000256" key="5">
    <source>
        <dbReference type="ARBA" id="ARBA00023159"/>
    </source>
</evidence>
<keyword evidence="7 9" id="KW-0539">Nucleus</keyword>
<comment type="subunit">
    <text evidence="9">Component of the Mediator complex.</text>
</comment>